<keyword evidence="8" id="KW-1185">Reference proteome</keyword>
<keyword evidence="2" id="KW-1003">Cell membrane</keyword>
<dbReference type="InterPro" id="IPR029151">
    <property type="entry name" value="Sensor-like_sf"/>
</dbReference>
<name>A0ABV1WJR0_9ACTN</name>
<sequence>MFLLQVAVVVLLAIAGVVLLIVATQRESTREAGNRSFAVAQGFASSPGVAAALMSHHPTAVLQPRVQEAQRRSDVDFMGVVNRNGIYEALASVAGRPGVRTTTDMAPLLAGRTVMEEGAGSLGPQLRAFVPVREPGGPVVGAVGAGVTLEHVSQRVTAQLPA</sequence>
<comment type="subcellular location">
    <subcellularLocation>
        <location evidence="1">Cell membrane</location>
        <topology evidence="1">Multi-pass membrane protein</topology>
    </subcellularLocation>
</comment>
<gene>
    <name evidence="7" type="ORF">ABT317_47665</name>
</gene>
<evidence type="ECO:0000256" key="1">
    <source>
        <dbReference type="ARBA" id="ARBA00004651"/>
    </source>
</evidence>
<comment type="caution">
    <text evidence="7">The sequence shown here is derived from an EMBL/GenBank/DDBJ whole genome shotgun (WGS) entry which is preliminary data.</text>
</comment>
<proteinExistence type="predicted"/>
<keyword evidence="4" id="KW-1133">Transmembrane helix</keyword>
<accession>A0ABV1WJR0</accession>
<feature type="non-terminal residue" evidence="7">
    <location>
        <position position="162"/>
    </location>
</feature>
<feature type="domain" description="Single cache" evidence="6">
    <location>
        <begin position="25"/>
        <end position="159"/>
    </location>
</feature>
<keyword evidence="7" id="KW-0808">Transferase</keyword>
<evidence type="ECO:0000259" key="6">
    <source>
        <dbReference type="Pfam" id="PF17203"/>
    </source>
</evidence>
<dbReference type="SUPFAM" id="SSF103190">
    <property type="entry name" value="Sensory domain-like"/>
    <property type="match status" value="1"/>
</dbReference>
<keyword evidence="5" id="KW-0472">Membrane</keyword>
<dbReference type="EMBL" id="JBEPCU010001813">
    <property type="protein sequence ID" value="MER6984428.1"/>
    <property type="molecule type" value="Genomic_DNA"/>
</dbReference>
<protein>
    <submittedName>
        <fullName evidence="7">Histidine kinase</fullName>
    </submittedName>
</protein>
<dbReference type="InterPro" id="IPR033463">
    <property type="entry name" value="sCache_3"/>
</dbReference>
<evidence type="ECO:0000313" key="8">
    <source>
        <dbReference type="Proteomes" id="UP001458415"/>
    </source>
</evidence>
<evidence type="ECO:0000256" key="3">
    <source>
        <dbReference type="ARBA" id="ARBA00022692"/>
    </source>
</evidence>
<keyword evidence="7" id="KW-0418">Kinase</keyword>
<evidence type="ECO:0000313" key="7">
    <source>
        <dbReference type="EMBL" id="MER6984428.1"/>
    </source>
</evidence>
<organism evidence="7 8">
    <name type="scientific">Streptomyces carpinensis</name>
    <dbReference type="NCBI Taxonomy" id="66369"/>
    <lineage>
        <taxon>Bacteria</taxon>
        <taxon>Bacillati</taxon>
        <taxon>Actinomycetota</taxon>
        <taxon>Actinomycetes</taxon>
        <taxon>Kitasatosporales</taxon>
        <taxon>Streptomycetaceae</taxon>
        <taxon>Streptomyces</taxon>
    </lineage>
</organism>
<evidence type="ECO:0000256" key="4">
    <source>
        <dbReference type="ARBA" id="ARBA00022989"/>
    </source>
</evidence>
<dbReference type="Pfam" id="PF17203">
    <property type="entry name" value="sCache_3_2"/>
    <property type="match status" value="1"/>
</dbReference>
<keyword evidence="3" id="KW-0812">Transmembrane</keyword>
<dbReference type="GO" id="GO:0016301">
    <property type="term" value="F:kinase activity"/>
    <property type="evidence" value="ECO:0007669"/>
    <property type="project" value="UniProtKB-KW"/>
</dbReference>
<dbReference type="Gene3D" id="3.30.450.20">
    <property type="entry name" value="PAS domain"/>
    <property type="match status" value="1"/>
</dbReference>
<evidence type="ECO:0000256" key="5">
    <source>
        <dbReference type="ARBA" id="ARBA00023136"/>
    </source>
</evidence>
<evidence type="ECO:0000256" key="2">
    <source>
        <dbReference type="ARBA" id="ARBA00022475"/>
    </source>
</evidence>
<reference evidence="7 8" key="1">
    <citation type="submission" date="2024-06" db="EMBL/GenBank/DDBJ databases">
        <title>The Natural Products Discovery Center: Release of the First 8490 Sequenced Strains for Exploring Actinobacteria Biosynthetic Diversity.</title>
        <authorList>
            <person name="Kalkreuter E."/>
            <person name="Kautsar S.A."/>
            <person name="Yang D."/>
            <person name="Bader C.D."/>
            <person name="Teijaro C.N."/>
            <person name="Fluegel L."/>
            <person name="Davis C.M."/>
            <person name="Simpson J.R."/>
            <person name="Lauterbach L."/>
            <person name="Steele A.D."/>
            <person name="Gui C."/>
            <person name="Meng S."/>
            <person name="Li G."/>
            <person name="Viehrig K."/>
            <person name="Ye F."/>
            <person name="Su P."/>
            <person name="Kiefer A.F."/>
            <person name="Nichols A."/>
            <person name="Cepeda A.J."/>
            <person name="Yan W."/>
            <person name="Fan B."/>
            <person name="Jiang Y."/>
            <person name="Adhikari A."/>
            <person name="Zheng C.-J."/>
            <person name="Schuster L."/>
            <person name="Cowan T.M."/>
            <person name="Smanski M.J."/>
            <person name="Chevrette M.G."/>
            <person name="De Carvalho L.P.S."/>
            <person name="Shen B."/>
        </authorList>
    </citation>
    <scope>NUCLEOTIDE SEQUENCE [LARGE SCALE GENOMIC DNA]</scope>
    <source>
        <strain evidence="7 8">NPDC000634</strain>
    </source>
</reference>
<dbReference type="Proteomes" id="UP001458415">
    <property type="component" value="Unassembled WGS sequence"/>
</dbReference>